<dbReference type="Pfam" id="PF02348">
    <property type="entry name" value="CTP_transf_3"/>
    <property type="match status" value="1"/>
</dbReference>
<dbReference type="SUPFAM" id="SSF53448">
    <property type="entry name" value="Nucleotide-diphospho-sugar transferases"/>
    <property type="match status" value="1"/>
</dbReference>
<evidence type="ECO:0000313" key="2">
    <source>
        <dbReference type="Proteomes" id="UP000663651"/>
    </source>
</evidence>
<dbReference type="InterPro" id="IPR029044">
    <property type="entry name" value="Nucleotide-diphossugar_trans"/>
</dbReference>
<accession>A0ABX7Q7L1</accession>
<protein>
    <submittedName>
        <fullName evidence="1">NTP transferase domain-containing protein</fullName>
    </submittedName>
</protein>
<dbReference type="SUPFAM" id="SSF53756">
    <property type="entry name" value="UDP-Glycosyltransferase/glycogen phosphorylase"/>
    <property type="match status" value="1"/>
</dbReference>
<dbReference type="Gene3D" id="3.40.50.2000">
    <property type="entry name" value="Glycogen Phosphorylase B"/>
    <property type="match status" value="1"/>
</dbReference>
<dbReference type="EMBL" id="CP071382">
    <property type="protein sequence ID" value="QSV47177.1"/>
    <property type="molecule type" value="Genomic_DNA"/>
</dbReference>
<evidence type="ECO:0000313" key="1">
    <source>
        <dbReference type="EMBL" id="QSV47177.1"/>
    </source>
</evidence>
<name>A0ABX7Q7L1_9BACT</name>
<dbReference type="GO" id="GO:0016740">
    <property type="term" value="F:transferase activity"/>
    <property type="evidence" value="ECO:0007669"/>
    <property type="project" value="UniProtKB-KW"/>
</dbReference>
<sequence length="593" mass="66022">MAKKKNVAVIQARMGSSRLPGKVLMPVAGKPLLEHIIDRLRRSSTLDDIVIATSDKPSDDPLVDFAQTRGVTLVRGSEDNVLLRFNKAAEEVDADVIIRVTGDAPLVDPEVMDRLVRTLLQEGAEYCTIEAGIHSIHEGFCTFTREALKRLMTEASDDPVAIEHVTAYFIAHPDKFHIARIPVGNEHRFKGARLSVDTPADVQFFDELYRLLGVPAGDADIADVVRLLRNNPHLLQINQHVYQKKATDRSHKVLIRCDGDSRTGLGHVVRCLALAGELREKQGCGIIFAMASGEPGMEMVRQADFPLERQGDADEGEWMDELISCHHPDVLVLDIRNDLPVEKVNSWREEGILVVGIDDPTPRRLAADLLFYPPIPQISELNWNNFKGEIYSGWEWVLLRKQFCTSCPPRDNNPPVLLLTMGGSDPENFTVTVLRILDELRNDFKTIVVIGAGFVHEDDLQQFLAQARRNYRIEREVSDMASLMRQADLAIASFGVTAYELAASGVPAVYLCLTPDHARSASKFVDGRLAFSCGVLEECSNESIIETTLSLLDSRELRHEMGRRACATVDGYGAMRIATKIVEQLERMHSSNG</sequence>
<keyword evidence="1" id="KW-0808">Transferase</keyword>
<dbReference type="PANTHER" id="PTHR42866">
    <property type="entry name" value="3-DEOXY-MANNO-OCTULOSONATE CYTIDYLYLTRANSFERASE"/>
    <property type="match status" value="1"/>
</dbReference>
<keyword evidence="2" id="KW-1185">Reference proteome</keyword>
<dbReference type="CDD" id="cd02518">
    <property type="entry name" value="GT2_SpsF"/>
    <property type="match status" value="1"/>
</dbReference>
<organism evidence="1 2">
    <name type="scientific">Geobacter benzoatilyticus</name>
    <dbReference type="NCBI Taxonomy" id="2815309"/>
    <lineage>
        <taxon>Bacteria</taxon>
        <taxon>Pseudomonadati</taxon>
        <taxon>Thermodesulfobacteriota</taxon>
        <taxon>Desulfuromonadia</taxon>
        <taxon>Geobacterales</taxon>
        <taxon>Geobacteraceae</taxon>
        <taxon>Geobacter</taxon>
    </lineage>
</organism>
<dbReference type="RefSeq" id="WP_207165178.1">
    <property type="nucleotide sequence ID" value="NZ_CP071382.1"/>
</dbReference>
<proteinExistence type="predicted"/>
<reference evidence="1 2" key="1">
    <citation type="submission" date="2021-03" db="EMBL/GenBank/DDBJ databases">
        <title>Geobacter metallireducens gen. nov. sp. nov., a microorganism capable of coupling the complete oxidation of organic compounds to the reduction of iron and other metals.</title>
        <authorList>
            <person name="Li Y."/>
        </authorList>
    </citation>
    <scope>NUCLEOTIDE SEQUENCE [LARGE SCALE GENOMIC DNA]</scope>
    <source>
        <strain evidence="1 2">Jerry-YX</strain>
    </source>
</reference>
<dbReference type="Proteomes" id="UP000663651">
    <property type="component" value="Chromosome"/>
</dbReference>
<dbReference type="PANTHER" id="PTHR42866:SF1">
    <property type="entry name" value="SPORE COAT POLYSACCHARIDE BIOSYNTHESIS PROTEIN SPSF"/>
    <property type="match status" value="1"/>
</dbReference>
<dbReference type="Gene3D" id="3.90.550.10">
    <property type="entry name" value="Spore Coat Polysaccharide Biosynthesis Protein SpsA, Chain A"/>
    <property type="match status" value="1"/>
</dbReference>
<gene>
    <name evidence="1" type="ORF">JZM60_07935</name>
</gene>
<dbReference type="Gene3D" id="3.40.50.11190">
    <property type="match status" value="1"/>
</dbReference>
<dbReference type="InterPro" id="IPR003329">
    <property type="entry name" value="Cytidylyl_trans"/>
</dbReference>